<sequence>MKTSAKAKIISVVLSIAMIASVATQAFAAVPSGTAASTAIVSLKTNNHVDPLNVDDTTPTFSWQMQSNVIGAMQSAYQIVVTDPNGSTVWDSGKQYDSASAAVEYAGDALSPTTTYSWTVTVWDTAGNSYTSEPASFETGFMDTTIDAWDGAQWIGTQERNLDATSLYIFNMGYKLRLVPETTKASFIFGADDFRLTNKYLSELLTGTENYIRVELDITDMTEEGGAKLNIYRPGYSQTNADPDVPYLTISAESGSNIDEILTYANRYDTHSFDFTVNASSISLKIDGTQLQLSGGSRPTTSFKVKDGETGNNYNTYPDLNQIGFQADPGQVAVFSDLYVANFDLWASDKVGARLFDSETGATYSIFDGIKGVSHTGNELFINGGLTGVFGYADPSYGSVPMLRTEINASKEIADARLFVTAHGIYEMYINGERVGEDYFNPGVSEYEKNLRYTAYDVTSMLNQGVNAVGALLGPGWWSDSMSYTPDNYNYYGDQQALLAKIVVKYTDGTSDTFVTNPDTWTTSNESPIRYSSFFQGERYDATMEAAVEGWNTAGFDASDWVNASVIETREKFANAALTGDENDPGRVAEVVDSTYVGESKEGSGSYIYDMGTNMLGIPQITIPEGYASEGQEVIIRYAEVFYPELDEYVEQGVDGLLMVENYRAALSTDFYTCKDGAQTIQPTFTYHGYRYLEITGLDKPLPAECVKSLSLSSIEEMTGSYNSSNELVNQLFKNVQRSQYSNFLSLPTDCPQRNERMGWLGDAQVFARTASYNADVSNIYQSFLDIIRDDQTEEGHISVYAPSYGGSGFWSGTSWQSAIAIIPYQMYMQTGNTDIIRENIDAMYSYLGYLAAAPLSEAAPHLTSRAGFLADWLSIDSTDSNLINNAVYVYTMDIFVQMANVIGDERAAELAERYEAAKAEWNALYIDPETGRTTDHTQASYATPLMYGVINDEYVEKAAANLVDTVENPQNPEVKPYTITTGFSGTPFIVPSLTNYGYVDDAYKMLEQTEYASWLYPVTQGATSIWERWNSYTLEGGFNGNNSMNSFNHYSLGAIAEWMYGYQLGITNAEGVAAYKEFVLQPTVGGSFTFANGSFDSKYGTIESGWTAADGAMDSYSATVPANTTATLYLPVSEEATANFADVDGITYLGRTTHNNQSVAAFKLVAGEYSFNLVDGKLVASVADGYVSGPDIGKDILRKTIAYAQEQKADPSFENVIPMVQESFNAALENAIAVEANPAADKDMVYNAWTTLMNEIHKLGFVKGDKTNLEKLILAGDGILVDIDNYIEDGKQEFTDALAAAKVVFNDPNALEGEVTEASDRLLDAMVNLRLKADKSLLGKTIEVANSIDTAVYTLESVNVFNTAKAEAEAIYNDDAYDRDQEAINAATNKLQNAIDGLVPIDSSTDLDANTSTPDVPVQGDATATTGTSTPKTGETAPAAIAVAMLALAGAAAVLGKKNRK</sequence>
<dbReference type="InterPro" id="IPR036116">
    <property type="entry name" value="FN3_sf"/>
</dbReference>
<name>C0EIF1_9FIRM</name>
<feature type="domain" description="Bacterial alpha-L-rhamnosidase N-terminal" evidence="8">
    <location>
        <begin position="411"/>
        <end position="571"/>
    </location>
</feature>
<evidence type="ECO:0000256" key="6">
    <source>
        <dbReference type="SAM" id="SignalP"/>
    </source>
</evidence>
<evidence type="ECO:0000259" key="8">
    <source>
        <dbReference type="Pfam" id="PF08531"/>
    </source>
</evidence>
<dbReference type="InterPro" id="IPR035398">
    <property type="entry name" value="Bac_rhamnosid_C"/>
</dbReference>
<feature type="domain" description="Alpha-L-rhamnosidase concanavalin-like" evidence="7">
    <location>
        <begin position="603"/>
        <end position="708"/>
    </location>
</feature>
<evidence type="ECO:0000256" key="4">
    <source>
        <dbReference type="SAM" id="MobiDB-lite"/>
    </source>
</evidence>
<dbReference type="Gene3D" id="2.60.420.10">
    <property type="entry name" value="Maltose phosphorylase, domain 3"/>
    <property type="match status" value="1"/>
</dbReference>
<comment type="caution">
    <text evidence="11">The sequence shown here is derived from an EMBL/GenBank/DDBJ whole genome shotgun (WGS) entry which is preliminary data.</text>
</comment>
<feature type="chain" id="PRO_5002897441" description="alpha-L-rhamnosidase" evidence="6">
    <location>
        <begin position="29"/>
        <end position="1462"/>
    </location>
</feature>
<feature type="compositionally biased region" description="Polar residues" evidence="4">
    <location>
        <begin position="1406"/>
        <end position="1415"/>
    </location>
</feature>
<evidence type="ECO:0000259" key="10">
    <source>
        <dbReference type="Pfam" id="PF17390"/>
    </source>
</evidence>
<dbReference type="Pfam" id="PF17389">
    <property type="entry name" value="Bac_rhamnosid6H"/>
    <property type="match status" value="1"/>
</dbReference>
<feature type="domain" description="Alpha-L-rhamnosidase C-terminal" evidence="10">
    <location>
        <begin position="1071"/>
        <end position="1139"/>
    </location>
</feature>
<proteinExistence type="predicted"/>
<dbReference type="InterPro" id="IPR016007">
    <property type="entry name" value="Alpha_rhamnosid"/>
</dbReference>
<feature type="signal peptide" evidence="6">
    <location>
        <begin position="1"/>
        <end position="28"/>
    </location>
</feature>
<dbReference type="Proteomes" id="UP000003340">
    <property type="component" value="Unassembled WGS sequence"/>
</dbReference>
<dbReference type="eggNOG" id="COG3408">
    <property type="taxonomic scope" value="Bacteria"/>
</dbReference>
<reference evidence="11 12" key="2">
    <citation type="submission" date="2009-02" db="EMBL/GenBank/DDBJ databases">
        <title>Draft genome sequence of Clostridium methylpentosum (DSM 5476).</title>
        <authorList>
            <person name="Sudarsanam P."/>
            <person name="Ley R."/>
            <person name="Guruge J."/>
            <person name="Turnbaugh P.J."/>
            <person name="Mahowald M."/>
            <person name="Liep D."/>
            <person name="Gordon J."/>
        </authorList>
    </citation>
    <scope>NUCLEOTIDE SEQUENCE [LARGE SCALE GENOMIC DNA]</scope>
    <source>
        <strain evidence="11 12">DSM 5476</strain>
    </source>
</reference>
<dbReference type="HOGENOM" id="CLU_002926_3_1_9"/>
<evidence type="ECO:0000259" key="7">
    <source>
        <dbReference type="Pfam" id="PF05592"/>
    </source>
</evidence>
<evidence type="ECO:0000256" key="3">
    <source>
        <dbReference type="ARBA" id="ARBA00022801"/>
    </source>
</evidence>
<evidence type="ECO:0000259" key="9">
    <source>
        <dbReference type="Pfam" id="PF17389"/>
    </source>
</evidence>
<dbReference type="PANTHER" id="PTHR33307:SF6">
    <property type="entry name" value="ALPHA-RHAMNOSIDASE (EUROFUNG)-RELATED"/>
    <property type="match status" value="1"/>
</dbReference>
<dbReference type="SUPFAM" id="SSF49265">
    <property type="entry name" value="Fibronectin type III"/>
    <property type="match status" value="1"/>
</dbReference>
<dbReference type="NCBIfam" id="TIGR01167">
    <property type="entry name" value="LPXTG_anchor"/>
    <property type="match status" value="1"/>
</dbReference>
<dbReference type="EMBL" id="ACEC01000126">
    <property type="protein sequence ID" value="EEG28746.1"/>
    <property type="molecule type" value="Genomic_DNA"/>
</dbReference>
<dbReference type="InterPro" id="IPR008928">
    <property type="entry name" value="6-hairpin_glycosidase_sf"/>
</dbReference>
<dbReference type="InterPro" id="IPR013783">
    <property type="entry name" value="Ig-like_fold"/>
</dbReference>
<evidence type="ECO:0000256" key="5">
    <source>
        <dbReference type="SAM" id="Phobius"/>
    </source>
</evidence>
<evidence type="ECO:0000256" key="2">
    <source>
        <dbReference type="ARBA" id="ARBA00012652"/>
    </source>
</evidence>
<organism evidence="11 12">
    <name type="scientific">[Clostridium] methylpentosum DSM 5476</name>
    <dbReference type="NCBI Taxonomy" id="537013"/>
    <lineage>
        <taxon>Bacteria</taxon>
        <taxon>Bacillati</taxon>
        <taxon>Bacillota</taxon>
        <taxon>Clostridia</taxon>
        <taxon>Eubacteriales</taxon>
        <taxon>Oscillospiraceae</taxon>
        <taxon>Oscillospiraceae incertae sedis</taxon>
    </lineage>
</organism>
<evidence type="ECO:0000313" key="12">
    <source>
        <dbReference type="Proteomes" id="UP000003340"/>
    </source>
</evidence>
<dbReference type="Pfam" id="PF25788">
    <property type="entry name" value="Ig_Rha78A_N"/>
    <property type="match status" value="1"/>
</dbReference>
<dbReference type="InterPro" id="IPR008902">
    <property type="entry name" value="Rhamnosid_concanavalin"/>
</dbReference>
<dbReference type="SUPFAM" id="SSF48208">
    <property type="entry name" value="Six-hairpin glycosidases"/>
    <property type="match status" value="1"/>
</dbReference>
<dbReference type="InterPro" id="IPR012341">
    <property type="entry name" value="6hp_glycosidase-like_sf"/>
</dbReference>
<reference evidence="11 12" key="1">
    <citation type="submission" date="2009-01" db="EMBL/GenBank/DDBJ databases">
        <authorList>
            <person name="Fulton L."/>
            <person name="Clifton S."/>
            <person name="Fulton B."/>
            <person name="Xu J."/>
            <person name="Minx P."/>
            <person name="Pepin K.H."/>
            <person name="Johnson M."/>
            <person name="Bhonagiri V."/>
            <person name="Nash W.E."/>
            <person name="Mardis E.R."/>
            <person name="Wilson R.K."/>
        </authorList>
    </citation>
    <scope>NUCLEOTIDE SEQUENCE [LARGE SCALE GENOMIC DNA]</scope>
    <source>
        <strain evidence="11 12">DSM 5476</strain>
    </source>
</reference>
<dbReference type="Pfam" id="PF17390">
    <property type="entry name" value="Bac_rhamnosid_C"/>
    <property type="match status" value="1"/>
</dbReference>
<dbReference type="Gene3D" id="1.20.1270.90">
    <property type="entry name" value="AF1782-like"/>
    <property type="match status" value="2"/>
</dbReference>
<dbReference type="Gene3D" id="1.50.10.10">
    <property type="match status" value="1"/>
</dbReference>
<gene>
    <name evidence="11" type="ORF">CLOSTMETH_03645</name>
</gene>
<dbReference type="PANTHER" id="PTHR33307">
    <property type="entry name" value="ALPHA-RHAMNOSIDASE (EUROFUNG)"/>
    <property type="match status" value="1"/>
</dbReference>
<feature type="region of interest" description="Disordered" evidence="4">
    <location>
        <begin position="1406"/>
        <end position="1434"/>
    </location>
</feature>
<dbReference type="Gene3D" id="2.60.40.10">
    <property type="entry name" value="Immunoglobulins"/>
    <property type="match status" value="1"/>
</dbReference>
<keyword evidence="6" id="KW-0732">Signal</keyword>
<dbReference type="Pfam" id="PF08531">
    <property type="entry name" value="Bac_rhamnosid_N"/>
    <property type="match status" value="1"/>
</dbReference>
<dbReference type="InterPro" id="IPR035396">
    <property type="entry name" value="Bac_rhamnosid6H"/>
</dbReference>
<evidence type="ECO:0000313" key="11">
    <source>
        <dbReference type="EMBL" id="EEG28746.1"/>
    </source>
</evidence>
<keyword evidence="5" id="KW-0812">Transmembrane</keyword>
<dbReference type="GO" id="GO:0030596">
    <property type="term" value="F:alpha-L-rhamnosidase activity"/>
    <property type="evidence" value="ECO:0007669"/>
    <property type="project" value="UniProtKB-EC"/>
</dbReference>
<keyword evidence="5" id="KW-1133">Transmembrane helix</keyword>
<dbReference type="GO" id="GO:0005975">
    <property type="term" value="P:carbohydrate metabolic process"/>
    <property type="evidence" value="ECO:0007669"/>
    <property type="project" value="InterPro"/>
</dbReference>
<keyword evidence="12" id="KW-1185">Reference proteome</keyword>
<dbReference type="Pfam" id="PF07554">
    <property type="entry name" value="FIVAR"/>
    <property type="match status" value="3"/>
</dbReference>
<feature type="domain" description="Alpha-L-rhamnosidase six-hairpin glycosidase" evidence="9">
    <location>
        <begin position="718"/>
        <end position="1061"/>
    </location>
</feature>
<dbReference type="Gene3D" id="2.60.120.260">
    <property type="entry name" value="Galactose-binding domain-like"/>
    <property type="match status" value="2"/>
</dbReference>
<keyword evidence="3" id="KW-0378">Hydrolase</keyword>
<evidence type="ECO:0000256" key="1">
    <source>
        <dbReference type="ARBA" id="ARBA00001445"/>
    </source>
</evidence>
<comment type="catalytic activity">
    <reaction evidence="1">
        <text>Hydrolysis of terminal non-reducing alpha-L-rhamnose residues in alpha-L-rhamnosides.</text>
        <dbReference type="EC" id="3.2.1.40"/>
    </reaction>
</comment>
<feature type="transmembrane region" description="Helical" evidence="5">
    <location>
        <begin position="1438"/>
        <end position="1457"/>
    </location>
</feature>
<protein>
    <recommendedName>
        <fullName evidence="2">alpha-L-rhamnosidase</fullName>
        <ecNumber evidence="2">3.2.1.40</ecNumber>
    </recommendedName>
</protein>
<accession>C0EIF1</accession>
<dbReference type="EC" id="3.2.1.40" evidence="2"/>
<dbReference type="STRING" id="537013.CLOSTMETH_03645"/>
<dbReference type="Pfam" id="PF05592">
    <property type="entry name" value="Bac_rhamnosid"/>
    <property type="match status" value="1"/>
</dbReference>
<feature type="compositionally biased region" description="Low complexity" evidence="4">
    <location>
        <begin position="1421"/>
        <end position="1434"/>
    </location>
</feature>
<dbReference type="eggNOG" id="COG1538">
    <property type="taxonomic scope" value="Bacteria"/>
</dbReference>
<keyword evidence="5" id="KW-0472">Membrane</keyword>
<dbReference type="InterPro" id="IPR013737">
    <property type="entry name" value="Bac_rhamnosid_N"/>
</dbReference>